<sequence length="68" mass="7706">MNDFADKAAEAEALFREEALSKHCLSESHLSYSHCEDCGELIPEARRLAVKGCTRCIVCQEYEEKGWP</sequence>
<gene>
    <name evidence="6" type="ORF">LVJ83_04885</name>
</gene>
<dbReference type="RefSeq" id="WP_244786876.1">
    <property type="nucleotide sequence ID" value="NZ_CP091508.1"/>
</dbReference>
<evidence type="ECO:0000259" key="5">
    <source>
        <dbReference type="Pfam" id="PF01258"/>
    </source>
</evidence>
<dbReference type="PROSITE" id="PS51128">
    <property type="entry name" value="ZF_DKSA_2"/>
    <property type="match status" value="1"/>
</dbReference>
<organism evidence="6 7">
    <name type="scientific">Uruburuella testudinis</name>
    <dbReference type="NCBI Taxonomy" id="1282863"/>
    <lineage>
        <taxon>Bacteria</taxon>
        <taxon>Pseudomonadati</taxon>
        <taxon>Pseudomonadota</taxon>
        <taxon>Betaproteobacteria</taxon>
        <taxon>Neisseriales</taxon>
        <taxon>Neisseriaceae</taxon>
        <taxon>Uruburuella</taxon>
    </lineage>
</organism>
<evidence type="ECO:0000313" key="7">
    <source>
        <dbReference type="Proteomes" id="UP000829817"/>
    </source>
</evidence>
<dbReference type="InterPro" id="IPR012783">
    <property type="entry name" value="Znf_C4_TraR"/>
</dbReference>
<evidence type="ECO:0000313" key="6">
    <source>
        <dbReference type="EMBL" id="UOO82803.1"/>
    </source>
</evidence>
<keyword evidence="7" id="KW-1185">Reference proteome</keyword>
<dbReference type="EMBL" id="CP091508">
    <property type="protein sequence ID" value="UOO82803.1"/>
    <property type="molecule type" value="Genomic_DNA"/>
</dbReference>
<evidence type="ECO:0000256" key="2">
    <source>
        <dbReference type="ARBA" id="ARBA00022771"/>
    </source>
</evidence>
<dbReference type="Proteomes" id="UP000829817">
    <property type="component" value="Chromosome"/>
</dbReference>
<evidence type="ECO:0000256" key="4">
    <source>
        <dbReference type="PROSITE-ProRule" id="PRU00510"/>
    </source>
</evidence>
<name>A0ABY4DUU3_9NEIS</name>
<dbReference type="SUPFAM" id="SSF57716">
    <property type="entry name" value="Glucocorticoid receptor-like (DNA-binding domain)"/>
    <property type="match status" value="1"/>
</dbReference>
<keyword evidence="2" id="KW-0863">Zinc-finger</keyword>
<keyword evidence="3" id="KW-0862">Zinc</keyword>
<dbReference type="Pfam" id="PF01258">
    <property type="entry name" value="zf-dskA_traR"/>
    <property type="match status" value="1"/>
</dbReference>
<accession>A0ABY4DUU3</accession>
<feature type="domain" description="Zinc finger DksA/TraR C4-type" evidence="5">
    <location>
        <begin position="31"/>
        <end position="65"/>
    </location>
</feature>
<proteinExistence type="predicted"/>
<dbReference type="PANTHER" id="PTHR38777:SF1">
    <property type="entry name" value="DNAK SUPPRESSOR PROTEIN"/>
    <property type="match status" value="1"/>
</dbReference>
<protein>
    <submittedName>
        <fullName evidence="6">TraR/DksA C4-type zinc finger protein</fullName>
    </submittedName>
</protein>
<feature type="zinc finger region" description="dksA C4-type" evidence="4">
    <location>
        <begin position="35"/>
        <end position="59"/>
    </location>
</feature>
<reference evidence="6 7" key="1">
    <citation type="journal article" date="2022" name="Res Sq">
        <title>Evolution of multicellular longitudinally dividing oral cavity symbionts (Neisseriaceae).</title>
        <authorList>
            <person name="Nyongesa S."/>
            <person name="Weber P."/>
            <person name="Bernet E."/>
            <person name="Pullido F."/>
            <person name="Nieckarz M."/>
            <person name="Delaby M."/>
            <person name="Nieves C."/>
            <person name="Viehboeck T."/>
            <person name="Krause N."/>
            <person name="Rivera-Millot A."/>
            <person name="Nakamura A."/>
            <person name="Vischer N."/>
            <person name="VanNieuwenhze M."/>
            <person name="Brun Y."/>
            <person name="Cava F."/>
            <person name="Bulgheresi S."/>
            <person name="Veyrier F."/>
        </authorList>
    </citation>
    <scope>NUCLEOTIDE SEQUENCE [LARGE SCALE GENOMIC DNA]</scope>
    <source>
        <strain evidence="6 7">CCUG 63373m</strain>
    </source>
</reference>
<dbReference type="NCBIfam" id="TIGR02419">
    <property type="entry name" value="C4_traR_proteo"/>
    <property type="match status" value="1"/>
</dbReference>
<evidence type="ECO:0000256" key="3">
    <source>
        <dbReference type="ARBA" id="ARBA00022833"/>
    </source>
</evidence>
<evidence type="ECO:0000256" key="1">
    <source>
        <dbReference type="ARBA" id="ARBA00022723"/>
    </source>
</evidence>
<dbReference type="PANTHER" id="PTHR38777">
    <property type="entry name" value="FELS-2 PROPHAGE PROTEIN"/>
    <property type="match status" value="1"/>
</dbReference>
<keyword evidence="1" id="KW-0479">Metal-binding</keyword>
<dbReference type="Gene3D" id="1.20.120.910">
    <property type="entry name" value="DksA, coiled-coil domain"/>
    <property type="match status" value="1"/>
</dbReference>
<dbReference type="InterPro" id="IPR000962">
    <property type="entry name" value="Znf_DskA_TraR"/>
</dbReference>